<dbReference type="PROSITE" id="PS51329">
    <property type="entry name" value="C_CAP_COFACTOR_C"/>
    <property type="match status" value="1"/>
</dbReference>
<evidence type="ECO:0000256" key="1">
    <source>
        <dbReference type="ARBA" id="ARBA00004496"/>
    </source>
</evidence>
<dbReference type="Gene3D" id="2.160.20.70">
    <property type="match status" value="1"/>
</dbReference>
<evidence type="ECO:0000313" key="6">
    <source>
        <dbReference type="EMBL" id="KAK1923100.1"/>
    </source>
</evidence>
<dbReference type="PANTHER" id="PTHR15139:SF0">
    <property type="entry name" value="TUBULIN-SPECIFIC CHAPERONE C"/>
    <property type="match status" value="1"/>
</dbReference>
<dbReference type="InterPro" id="IPR038397">
    <property type="entry name" value="TBCC_N_sf"/>
</dbReference>
<comment type="caution">
    <text evidence="6">The sequence shown here is derived from an EMBL/GenBank/DDBJ whole genome shotgun (WGS) entry which is preliminary data.</text>
</comment>
<feature type="compositionally biased region" description="Pro residues" evidence="4">
    <location>
        <begin position="107"/>
        <end position="122"/>
    </location>
</feature>
<dbReference type="InterPro" id="IPR027684">
    <property type="entry name" value="TBCC"/>
</dbReference>
<dbReference type="GO" id="GO:0005737">
    <property type="term" value="C:cytoplasm"/>
    <property type="evidence" value="ECO:0007669"/>
    <property type="project" value="UniProtKB-SubCell"/>
</dbReference>
<evidence type="ECO:0000256" key="3">
    <source>
        <dbReference type="ARBA" id="ARBA00022490"/>
    </source>
</evidence>
<organism evidence="6 7">
    <name type="scientific">Papiliotrema laurentii</name>
    <name type="common">Cryptococcus laurentii</name>
    <dbReference type="NCBI Taxonomy" id="5418"/>
    <lineage>
        <taxon>Eukaryota</taxon>
        <taxon>Fungi</taxon>
        <taxon>Dikarya</taxon>
        <taxon>Basidiomycota</taxon>
        <taxon>Agaricomycotina</taxon>
        <taxon>Tremellomycetes</taxon>
        <taxon>Tremellales</taxon>
        <taxon>Rhynchogastremaceae</taxon>
        <taxon>Papiliotrema</taxon>
    </lineage>
</organism>
<keyword evidence="3" id="KW-0963">Cytoplasm</keyword>
<dbReference type="PANTHER" id="PTHR15139">
    <property type="entry name" value="TUBULIN FOLDING COFACTOR C"/>
    <property type="match status" value="1"/>
</dbReference>
<comment type="subcellular location">
    <subcellularLocation>
        <location evidence="1">Cytoplasm</location>
    </subcellularLocation>
</comment>
<dbReference type="InterPro" id="IPR016098">
    <property type="entry name" value="CAP/MinC_C"/>
</dbReference>
<feature type="compositionally biased region" description="Low complexity" evidence="4">
    <location>
        <begin position="123"/>
        <end position="135"/>
    </location>
</feature>
<sequence>MATISTSASADFHTAFQALRTEIVEQLEKAGVSSSDVSGKVSDLKGLYAGALAGGGLPSYDQRQYELSLKEVENRLSLLRAKEKPRAKFSFAKRSAGGSSTSSTSSTPPPPPPPPAAAPSPPSSSLTPDPPSSSSRALSAHGNPAASTYALSDLHYQHITPARITAQGEYTLSVENISQSVIDLRPVPSPPSTLSPSLNDNTTLSSLHVRNLSRCVLITPPMAGSALLHDLKDCLVVLASHQFRMHTSSHCVVRLHVSSVPVIEHCTDLTFGPYPSCLGIPVDGPNNVDRVADFDWVRPGPSPNWRLQAEQEGTNTDARLASLDDMPDVRTTLDTLLGSTQNNV</sequence>
<dbReference type="InterPro" id="IPR017901">
    <property type="entry name" value="C-CAP_CF_C-like"/>
</dbReference>
<name>A0AAD9CZ41_PAPLA</name>
<dbReference type="GO" id="GO:0007021">
    <property type="term" value="P:tubulin complex assembly"/>
    <property type="evidence" value="ECO:0007669"/>
    <property type="project" value="TreeGrafter"/>
</dbReference>
<comment type="similarity">
    <text evidence="2">Belongs to the TBCC family.</text>
</comment>
<gene>
    <name evidence="6" type="ORF">DB88DRAFT_511663</name>
</gene>
<keyword evidence="7" id="KW-1185">Reference proteome</keyword>
<reference evidence="6" key="1">
    <citation type="submission" date="2023-02" db="EMBL/GenBank/DDBJ databases">
        <title>Identification and recombinant expression of a fungal hydrolase from Papiliotrema laurentii that hydrolyzes apple cutin and clears colloidal polyester polyurethane.</title>
        <authorList>
            <consortium name="DOE Joint Genome Institute"/>
            <person name="Roman V.A."/>
            <person name="Bojanowski C."/>
            <person name="Crable B.R."/>
            <person name="Wagner D.N."/>
            <person name="Hung C.S."/>
            <person name="Nadeau L.J."/>
            <person name="Schratz L."/>
            <person name="Haridas S."/>
            <person name="Pangilinan J."/>
            <person name="Lipzen A."/>
            <person name="Na H."/>
            <person name="Yan M."/>
            <person name="Ng V."/>
            <person name="Grigoriev I.V."/>
            <person name="Spatafora J.W."/>
            <person name="Barlow D."/>
            <person name="Biffinger J."/>
            <person name="Kelley-Loughnane N."/>
            <person name="Varaljay V.A."/>
            <person name="Crookes-Goodson W.J."/>
        </authorList>
    </citation>
    <scope>NUCLEOTIDE SEQUENCE</scope>
    <source>
        <strain evidence="6">5307AH</strain>
    </source>
</reference>
<feature type="region of interest" description="Disordered" evidence="4">
    <location>
        <begin position="89"/>
        <end position="141"/>
    </location>
</feature>
<dbReference type="Pfam" id="PF07986">
    <property type="entry name" value="TBCC"/>
    <property type="match status" value="1"/>
</dbReference>
<evidence type="ECO:0000259" key="5">
    <source>
        <dbReference type="PROSITE" id="PS51329"/>
    </source>
</evidence>
<evidence type="ECO:0000313" key="7">
    <source>
        <dbReference type="Proteomes" id="UP001182556"/>
    </source>
</evidence>
<dbReference type="InterPro" id="IPR012945">
    <property type="entry name" value="Tubulin-bd_cofactor_C_dom"/>
</dbReference>
<proteinExistence type="inferred from homology"/>
<evidence type="ECO:0000256" key="2">
    <source>
        <dbReference type="ARBA" id="ARBA00008848"/>
    </source>
</evidence>
<dbReference type="Proteomes" id="UP001182556">
    <property type="component" value="Unassembled WGS sequence"/>
</dbReference>
<dbReference type="GO" id="GO:0007023">
    <property type="term" value="P:post-chaperonin tubulin folding pathway"/>
    <property type="evidence" value="ECO:0007669"/>
    <property type="project" value="InterPro"/>
</dbReference>
<feature type="domain" description="C-CAP/cofactor C-like" evidence="5">
    <location>
        <begin position="161"/>
        <end position="296"/>
    </location>
</feature>
<dbReference type="Gene3D" id="1.20.58.1250">
    <property type="entry name" value="Tubulin Binding Cofactor C, N-terminal domain"/>
    <property type="match status" value="1"/>
</dbReference>
<dbReference type="EMBL" id="JAODAN010000007">
    <property type="protein sequence ID" value="KAK1923100.1"/>
    <property type="molecule type" value="Genomic_DNA"/>
</dbReference>
<accession>A0AAD9CZ41</accession>
<dbReference type="AlphaFoldDB" id="A0AAD9CZ41"/>
<evidence type="ECO:0000256" key="4">
    <source>
        <dbReference type="SAM" id="MobiDB-lite"/>
    </source>
</evidence>
<protein>
    <submittedName>
        <fullName evidence="6">Tubulin binding cofactor C-domain-containing protein</fullName>
    </submittedName>
</protein>